<evidence type="ECO:0000259" key="8">
    <source>
        <dbReference type="Pfam" id="PF02562"/>
    </source>
</evidence>
<dbReference type="PANTHER" id="PTHR30473:SF1">
    <property type="entry name" value="PHOH-LIKE PROTEIN"/>
    <property type="match status" value="1"/>
</dbReference>
<sequence length="383" mass="41847">MEETERIAVPIPPEVDILGVLGIEDANLRALEADFPQLSFWCNGEAVLIQGATHELALATQAVHRLIAADSATPRFEHAGEHGQNQPLSGQNHPDTRAPEHKQSRKRHTGEQDWTKVNAGTWSQTGATASNPNRTSDRLNIRSVARPDARVAFNDRAVLVNRERVIRPKTPGQAGYLRDIDTHTITFGIGPAGTGKTYLAMARAVRALLDGEVSRLILTRPAVEAGETLGFLPGTLTDKIDPYLRPLYDALREMLDPGSITKMLSDGTIEVAALAYMRGRTLNGAFVVLDEAQNTTSEQMKMFLTRLGFDSKMVVTGDITQIDLPHRQPSGLRQVQNILAGVPDIAFSYLTAADVVRHSLVGEIIGAYQDFEATQNQPDTQGF</sequence>
<dbReference type="GO" id="GO:0005829">
    <property type="term" value="C:cytosol"/>
    <property type="evidence" value="ECO:0007669"/>
    <property type="project" value="TreeGrafter"/>
</dbReference>
<dbReference type="Proteomes" id="UP000575397">
    <property type="component" value="Unassembled WGS sequence"/>
</dbReference>
<dbReference type="PANTHER" id="PTHR30473">
    <property type="entry name" value="PROTEIN PHOH"/>
    <property type="match status" value="1"/>
</dbReference>
<evidence type="ECO:0000256" key="1">
    <source>
        <dbReference type="ARBA" id="ARBA00004496"/>
    </source>
</evidence>
<dbReference type="InterPro" id="IPR051451">
    <property type="entry name" value="PhoH2-like"/>
</dbReference>
<gene>
    <name evidence="9" type="ORF">HHJ77_05225</name>
</gene>
<comment type="subcellular location">
    <subcellularLocation>
        <location evidence="1">Cytoplasm</location>
    </subcellularLocation>
</comment>
<organism evidence="9 10">
    <name type="scientific">Mobiluncus mulieris</name>
    <dbReference type="NCBI Taxonomy" id="2052"/>
    <lineage>
        <taxon>Bacteria</taxon>
        <taxon>Bacillati</taxon>
        <taxon>Actinomycetota</taxon>
        <taxon>Actinomycetes</taxon>
        <taxon>Actinomycetales</taxon>
        <taxon>Actinomycetaceae</taxon>
        <taxon>Mobiluncus</taxon>
    </lineage>
</organism>
<keyword evidence="5" id="KW-0067">ATP-binding</keyword>
<evidence type="ECO:0000313" key="10">
    <source>
        <dbReference type="Proteomes" id="UP000575397"/>
    </source>
</evidence>
<dbReference type="InterPro" id="IPR003714">
    <property type="entry name" value="PhoH"/>
</dbReference>
<keyword evidence="4" id="KW-0547">Nucleotide-binding</keyword>
<dbReference type="AlphaFoldDB" id="A0A378PFW4"/>
<name>A0A378PFW4_9ACTO</name>
<feature type="compositionally biased region" description="Polar residues" evidence="7">
    <location>
        <begin position="83"/>
        <end position="93"/>
    </location>
</feature>
<comment type="similarity">
    <text evidence="2">Belongs to the PhoH family.</text>
</comment>
<evidence type="ECO:0000256" key="6">
    <source>
        <dbReference type="ARBA" id="ARBA00039970"/>
    </source>
</evidence>
<evidence type="ECO:0000256" key="4">
    <source>
        <dbReference type="ARBA" id="ARBA00022741"/>
    </source>
</evidence>
<dbReference type="GO" id="GO:0005524">
    <property type="term" value="F:ATP binding"/>
    <property type="evidence" value="ECO:0007669"/>
    <property type="project" value="UniProtKB-KW"/>
</dbReference>
<evidence type="ECO:0000256" key="2">
    <source>
        <dbReference type="ARBA" id="ARBA00010393"/>
    </source>
</evidence>
<evidence type="ECO:0000256" key="7">
    <source>
        <dbReference type="SAM" id="MobiDB-lite"/>
    </source>
</evidence>
<dbReference type="InterPro" id="IPR027417">
    <property type="entry name" value="P-loop_NTPase"/>
</dbReference>
<evidence type="ECO:0000256" key="3">
    <source>
        <dbReference type="ARBA" id="ARBA00022490"/>
    </source>
</evidence>
<dbReference type="SUPFAM" id="SSF52540">
    <property type="entry name" value="P-loop containing nucleoside triphosphate hydrolases"/>
    <property type="match status" value="1"/>
</dbReference>
<feature type="region of interest" description="Disordered" evidence="7">
    <location>
        <begin position="77"/>
        <end position="138"/>
    </location>
</feature>
<dbReference type="EMBL" id="JABCUS010000009">
    <property type="protein sequence ID" value="NMX03336.1"/>
    <property type="molecule type" value="Genomic_DNA"/>
</dbReference>
<keyword evidence="3" id="KW-0963">Cytoplasm</keyword>
<dbReference type="Pfam" id="PF02562">
    <property type="entry name" value="PhoH"/>
    <property type="match status" value="1"/>
</dbReference>
<feature type="compositionally biased region" description="Polar residues" evidence="7">
    <location>
        <begin position="118"/>
        <end position="134"/>
    </location>
</feature>
<dbReference type="RefSeq" id="WP_114991421.1">
    <property type="nucleotide sequence ID" value="NZ_JABCUQ010000005.1"/>
</dbReference>
<accession>A0A378PFW4</accession>
<dbReference type="Gene3D" id="3.40.50.300">
    <property type="entry name" value="P-loop containing nucleotide triphosphate hydrolases"/>
    <property type="match status" value="1"/>
</dbReference>
<comment type="caution">
    <text evidence="9">The sequence shown here is derived from an EMBL/GenBank/DDBJ whole genome shotgun (WGS) entry which is preliminary data.</text>
</comment>
<evidence type="ECO:0000313" key="9">
    <source>
        <dbReference type="EMBL" id="NMX03336.1"/>
    </source>
</evidence>
<reference evidence="9 10" key="1">
    <citation type="submission" date="2020-04" db="EMBL/GenBank/DDBJ databases">
        <title>Antimicrobial susceptibility and clonality of vaginal-derived multi-drug resistant Mobiluncus isolates in China.</title>
        <authorList>
            <person name="Zhang X."/>
        </authorList>
    </citation>
    <scope>NUCLEOTIDE SEQUENCE [LARGE SCALE GENOMIC DNA]</scope>
    <source>
        <strain evidence="9 10">12</strain>
    </source>
</reference>
<proteinExistence type="inferred from homology"/>
<protein>
    <recommendedName>
        <fullName evidence="6">PhoH-like protein</fullName>
    </recommendedName>
</protein>
<evidence type="ECO:0000256" key="5">
    <source>
        <dbReference type="ARBA" id="ARBA00022840"/>
    </source>
</evidence>
<feature type="domain" description="PhoH-like protein" evidence="8">
    <location>
        <begin position="166"/>
        <end position="369"/>
    </location>
</feature>
<dbReference type="FunFam" id="3.40.50.300:FF:000013">
    <property type="entry name" value="PhoH family ATPase"/>
    <property type="match status" value="1"/>
</dbReference>